<gene>
    <name evidence="8" type="ORF">EHS89_01905</name>
</gene>
<evidence type="ECO:0000256" key="3">
    <source>
        <dbReference type="ARBA" id="ARBA00022741"/>
    </source>
</evidence>
<dbReference type="InterPro" id="IPR011009">
    <property type="entry name" value="Kinase-like_dom_sf"/>
</dbReference>
<feature type="domain" description="Protein kinase" evidence="6">
    <location>
        <begin position="279"/>
        <end position="540"/>
    </location>
</feature>
<dbReference type="Gene3D" id="1.10.510.10">
    <property type="entry name" value="Transferase(Phosphotransferase) domain 1"/>
    <property type="match status" value="1"/>
</dbReference>
<dbReference type="Pfam" id="PF13672">
    <property type="entry name" value="PP2C_2"/>
    <property type="match status" value="1"/>
</dbReference>
<dbReference type="SUPFAM" id="SSF56112">
    <property type="entry name" value="Protein kinase-like (PK-like)"/>
    <property type="match status" value="1"/>
</dbReference>
<dbReference type="OrthoDB" id="9801841at2"/>
<evidence type="ECO:0000256" key="2">
    <source>
        <dbReference type="ARBA" id="ARBA00022679"/>
    </source>
</evidence>
<dbReference type="InterPro" id="IPR000719">
    <property type="entry name" value="Prot_kinase_dom"/>
</dbReference>
<dbReference type="SMART" id="SM00331">
    <property type="entry name" value="PP2C_SIG"/>
    <property type="match status" value="1"/>
</dbReference>
<keyword evidence="3" id="KW-0547">Nucleotide-binding</keyword>
<keyword evidence="9" id="KW-1185">Reference proteome</keyword>
<evidence type="ECO:0000313" key="8">
    <source>
        <dbReference type="EMBL" id="RRD01824.1"/>
    </source>
</evidence>
<dbReference type="PROSITE" id="PS51746">
    <property type="entry name" value="PPM_2"/>
    <property type="match status" value="1"/>
</dbReference>
<keyword evidence="2" id="KW-0808">Transferase</keyword>
<evidence type="ECO:0000259" key="6">
    <source>
        <dbReference type="PROSITE" id="PS50011"/>
    </source>
</evidence>
<dbReference type="InterPro" id="IPR008271">
    <property type="entry name" value="Ser/Thr_kinase_AS"/>
</dbReference>
<dbReference type="PROSITE" id="PS00108">
    <property type="entry name" value="PROTEIN_KINASE_ST"/>
    <property type="match status" value="1"/>
</dbReference>
<dbReference type="Proteomes" id="UP000267535">
    <property type="component" value="Unassembled WGS sequence"/>
</dbReference>
<keyword evidence="4 8" id="KW-0418">Kinase</keyword>
<evidence type="ECO:0000256" key="4">
    <source>
        <dbReference type="ARBA" id="ARBA00022777"/>
    </source>
</evidence>
<dbReference type="Pfam" id="PF00069">
    <property type="entry name" value="Pkinase"/>
    <property type="match status" value="1"/>
</dbReference>
<dbReference type="SMART" id="SM00220">
    <property type="entry name" value="S_TKc"/>
    <property type="match status" value="1"/>
</dbReference>
<dbReference type="EMBL" id="RQXV01000001">
    <property type="protein sequence ID" value="RRD01824.1"/>
    <property type="molecule type" value="Genomic_DNA"/>
</dbReference>
<evidence type="ECO:0000256" key="5">
    <source>
        <dbReference type="ARBA" id="ARBA00022840"/>
    </source>
</evidence>
<proteinExistence type="predicted"/>
<keyword evidence="5" id="KW-0067">ATP-binding</keyword>
<evidence type="ECO:0000259" key="7">
    <source>
        <dbReference type="PROSITE" id="PS51746"/>
    </source>
</evidence>
<dbReference type="CDD" id="cd00143">
    <property type="entry name" value="PP2Cc"/>
    <property type="match status" value="1"/>
</dbReference>
<sequence length="585" mass="65698">MTAKASINRGTNNALQVRFGGYSTAGKKALNQDAFAAHLPKDNSSLFKGAVAAIADGVSSCEDSHIASQTSVTSFIEDYFSTPESWSVKQSVSRIMTGLNSWLYQQNSGLPMHRDSMLTTFSALIIKSSTLYAFHVGDSRVYHYQSGQLEQLTTDHTRTERGRSYLARALGADRHLDVDFSQHDLKAGDLLMLSTDGVHEFLSNKEIKSHLNQATETNLESLARNLIEQALANGSDDNLTVLLISIDQLPAETLDETHRRLTQLPIPPVLKVGNRIDDYEVLEVIFSGTRSHMYKVRDLTSGEIYTLKAPSTNFTDDPVYLDGFVREEWVGQKIDHPNVMKTFKPAREKQFLYYLGEYIEGINLRQWMDDHPKPALEEIRPIIRQAIKGLRAFQRQDMVHQDLKPENIMLNRDGQIKILDFGTVLIAGVSELGTPLDKSIPQGSVNYIAPEYLMGERGSFRSDLFSLAVISYEMLTGTLPFKEQPVKQVSIDNYGELQYLPALHQRKDLPLWMEGCLKKALQPNPIHRYQALSEFIQDFSSPNQTLAQGISKQPLISKNPLLVWKALSVILLAANLLQLANSLYH</sequence>
<dbReference type="GO" id="GO:0005524">
    <property type="term" value="F:ATP binding"/>
    <property type="evidence" value="ECO:0007669"/>
    <property type="project" value="UniProtKB-KW"/>
</dbReference>
<keyword evidence="1" id="KW-0723">Serine/threonine-protein kinase</keyword>
<organism evidence="8 9">
    <name type="scientific">Amphritea balenae</name>
    <dbReference type="NCBI Taxonomy" id="452629"/>
    <lineage>
        <taxon>Bacteria</taxon>
        <taxon>Pseudomonadati</taxon>
        <taxon>Pseudomonadota</taxon>
        <taxon>Gammaproteobacteria</taxon>
        <taxon>Oceanospirillales</taxon>
        <taxon>Oceanospirillaceae</taxon>
        <taxon>Amphritea</taxon>
    </lineage>
</organism>
<name>A0A3P1SXH5_9GAMM</name>
<feature type="domain" description="PPM-type phosphatase" evidence="7">
    <location>
        <begin position="18"/>
        <end position="246"/>
    </location>
</feature>
<comment type="caution">
    <text evidence="8">The sequence shown here is derived from an EMBL/GenBank/DDBJ whole genome shotgun (WGS) entry which is preliminary data.</text>
</comment>
<dbReference type="InterPro" id="IPR001932">
    <property type="entry name" value="PPM-type_phosphatase-like_dom"/>
</dbReference>
<dbReference type="PROSITE" id="PS50011">
    <property type="entry name" value="PROTEIN_KINASE_DOM"/>
    <property type="match status" value="1"/>
</dbReference>
<dbReference type="CDD" id="cd14014">
    <property type="entry name" value="STKc_PknB_like"/>
    <property type="match status" value="1"/>
</dbReference>
<dbReference type="Gene3D" id="3.60.40.10">
    <property type="entry name" value="PPM-type phosphatase domain"/>
    <property type="match status" value="1"/>
</dbReference>
<dbReference type="SUPFAM" id="SSF81606">
    <property type="entry name" value="PP2C-like"/>
    <property type="match status" value="1"/>
</dbReference>
<dbReference type="InterPro" id="IPR036457">
    <property type="entry name" value="PPM-type-like_dom_sf"/>
</dbReference>
<dbReference type="SMART" id="SM00332">
    <property type="entry name" value="PP2Cc"/>
    <property type="match status" value="1"/>
</dbReference>
<protein>
    <submittedName>
        <fullName evidence="8">Bifunctional protein-serine/threonine kinase/phosphatase</fullName>
    </submittedName>
</protein>
<dbReference type="AlphaFoldDB" id="A0A3P1SXH5"/>
<dbReference type="PANTHER" id="PTHR24351">
    <property type="entry name" value="RIBOSOMAL PROTEIN S6 KINASE"/>
    <property type="match status" value="1"/>
</dbReference>
<accession>A0A3P1SXH5</accession>
<reference evidence="8 9" key="1">
    <citation type="submission" date="2018-11" db="EMBL/GenBank/DDBJ databases">
        <title>The draft genome sequence of Amphritea balenae JAMM 1525T.</title>
        <authorList>
            <person name="Fang Z."/>
            <person name="Zhang Y."/>
            <person name="Han X."/>
        </authorList>
    </citation>
    <scope>NUCLEOTIDE SEQUENCE [LARGE SCALE GENOMIC DNA]</scope>
    <source>
        <strain evidence="8 9">JAMM 1525</strain>
    </source>
</reference>
<dbReference type="GO" id="GO:0004674">
    <property type="term" value="F:protein serine/threonine kinase activity"/>
    <property type="evidence" value="ECO:0007669"/>
    <property type="project" value="UniProtKB-KW"/>
</dbReference>
<evidence type="ECO:0000256" key="1">
    <source>
        <dbReference type="ARBA" id="ARBA00022527"/>
    </source>
</evidence>
<evidence type="ECO:0000313" key="9">
    <source>
        <dbReference type="Proteomes" id="UP000267535"/>
    </source>
</evidence>